<reference evidence="3 4" key="1">
    <citation type="submission" date="2023-03" db="EMBL/GenBank/DDBJ databases">
        <title>High-quality genome of Scylla paramamosain provides insights in environmental adaptation.</title>
        <authorList>
            <person name="Zhang L."/>
        </authorList>
    </citation>
    <scope>NUCLEOTIDE SEQUENCE [LARGE SCALE GENOMIC DNA]</scope>
    <source>
        <strain evidence="3">LZ_2023a</strain>
        <tissue evidence="3">Muscle</tissue>
    </source>
</reference>
<feature type="chain" id="PRO_5043788399" evidence="2">
    <location>
        <begin position="20"/>
        <end position="271"/>
    </location>
</feature>
<dbReference type="CDD" id="cd00117">
    <property type="entry name" value="TFP"/>
    <property type="match status" value="1"/>
</dbReference>
<accession>A0AAW0UCE5</accession>
<dbReference type="EMBL" id="JARAKH010000014">
    <property type="protein sequence ID" value="KAK8397370.1"/>
    <property type="molecule type" value="Genomic_DNA"/>
</dbReference>
<keyword evidence="2" id="KW-0732">Signal</keyword>
<organism evidence="3 4">
    <name type="scientific">Scylla paramamosain</name>
    <name type="common">Mud crab</name>
    <dbReference type="NCBI Taxonomy" id="85552"/>
    <lineage>
        <taxon>Eukaryota</taxon>
        <taxon>Metazoa</taxon>
        <taxon>Ecdysozoa</taxon>
        <taxon>Arthropoda</taxon>
        <taxon>Crustacea</taxon>
        <taxon>Multicrustacea</taxon>
        <taxon>Malacostraca</taxon>
        <taxon>Eumalacostraca</taxon>
        <taxon>Eucarida</taxon>
        <taxon>Decapoda</taxon>
        <taxon>Pleocyemata</taxon>
        <taxon>Brachyura</taxon>
        <taxon>Eubrachyura</taxon>
        <taxon>Portunoidea</taxon>
        <taxon>Portunidae</taxon>
        <taxon>Portuninae</taxon>
        <taxon>Scylla</taxon>
    </lineage>
</organism>
<gene>
    <name evidence="3" type="ORF">O3P69_004827</name>
</gene>
<evidence type="ECO:0000256" key="2">
    <source>
        <dbReference type="SAM" id="SignalP"/>
    </source>
</evidence>
<dbReference type="AlphaFoldDB" id="A0AAW0UCE5"/>
<feature type="compositionally biased region" description="Acidic residues" evidence="1">
    <location>
        <begin position="116"/>
        <end position="130"/>
    </location>
</feature>
<comment type="caution">
    <text evidence="3">The sequence shown here is derived from an EMBL/GenBank/DDBJ whole genome shotgun (WGS) entry which is preliminary data.</text>
</comment>
<dbReference type="Proteomes" id="UP001487740">
    <property type="component" value="Unassembled WGS sequence"/>
</dbReference>
<keyword evidence="4" id="KW-1185">Reference proteome</keyword>
<feature type="signal peptide" evidence="2">
    <location>
        <begin position="1"/>
        <end position="19"/>
    </location>
</feature>
<proteinExistence type="predicted"/>
<evidence type="ECO:0000313" key="3">
    <source>
        <dbReference type="EMBL" id="KAK8397370.1"/>
    </source>
</evidence>
<evidence type="ECO:0000313" key="4">
    <source>
        <dbReference type="Proteomes" id="UP001487740"/>
    </source>
</evidence>
<protein>
    <submittedName>
        <fullName evidence="3">Uncharacterized protein</fullName>
    </submittedName>
</protein>
<evidence type="ECO:0000256" key="1">
    <source>
        <dbReference type="SAM" id="MobiDB-lite"/>
    </source>
</evidence>
<feature type="region of interest" description="Disordered" evidence="1">
    <location>
        <begin position="65"/>
        <end position="131"/>
    </location>
</feature>
<name>A0AAW0UCE5_SCYPA</name>
<sequence>MATTTWLATTVLLASFTCGQRFNVNRGLQRPGVVVGGGRGPQRPVGPGGGVFLNPDFPTSLITPATAPPLPRVPGNPNDFRNPDFPGFPVPPPGDDKAVVPGQPPVALPPSISGPLEEEEEEEEEEEQEEGPVLYGGVQLGSLMCYSCKLDFRKAEYDWSHPCLGRHNGLNVSTDYLVPCGPKDLYCKAERMEVNGVLIYLARECTDTCHFGCRPRGFGISYETCSKCCQTSACNHMYPPSLSPATPGPPHPLLLLTLVVVEVLDLGILVS</sequence>